<evidence type="ECO:0000256" key="1">
    <source>
        <dbReference type="SAM" id="SignalP"/>
    </source>
</evidence>
<keyword evidence="3" id="KW-1185">Reference proteome</keyword>
<sequence>MTSRDDSLSFSTRNMKLAIFTLALASLTVASPVEAEKRAAPKTNDLAERDAEKRYDGWVYGTGGPWNACNFRDRSYDHHRCSIDCWNRGFNYYDPTVIPSCCCWGYR</sequence>
<feature type="chain" id="PRO_5005245589" evidence="1">
    <location>
        <begin position="31"/>
        <end position="107"/>
    </location>
</feature>
<evidence type="ECO:0000313" key="2">
    <source>
        <dbReference type="EMBL" id="KLT45058.1"/>
    </source>
</evidence>
<feature type="signal peptide" evidence="1">
    <location>
        <begin position="1"/>
        <end position="30"/>
    </location>
</feature>
<proteinExistence type="predicted"/>
<organism evidence="2 3">
    <name type="scientific">Cutaneotrichosporon oleaginosum</name>
    <dbReference type="NCBI Taxonomy" id="879819"/>
    <lineage>
        <taxon>Eukaryota</taxon>
        <taxon>Fungi</taxon>
        <taxon>Dikarya</taxon>
        <taxon>Basidiomycota</taxon>
        <taxon>Agaricomycotina</taxon>
        <taxon>Tremellomycetes</taxon>
        <taxon>Trichosporonales</taxon>
        <taxon>Trichosporonaceae</taxon>
        <taxon>Cutaneotrichosporon</taxon>
    </lineage>
</organism>
<name>A0A0J0XVI2_9TREE</name>
<dbReference type="Proteomes" id="UP000053611">
    <property type="component" value="Unassembled WGS sequence"/>
</dbReference>
<dbReference type="GeneID" id="28985747"/>
<reference evidence="2 3" key="1">
    <citation type="submission" date="2015-03" db="EMBL/GenBank/DDBJ databases">
        <title>Genomics and transcriptomics of the oil-accumulating basidiomycete yeast T. oleaginosus allow insights into substrate utilization and the diverse evolutionary trajectories of mating systems in fungi.</title>
        <authorList>
            <consortium name="DOE Joint Genome Institute"/>
            <person name="Kourist R."/>
            <person name="Kracht O."/>
            <person name="Bracharz F."/>
            <person name="Lipzen A."/>
            <person name="Nolan M."/>
            <person name="Ohm R."/>
            <person name="Grigoriev I."/>
            <person name="Sun S."/>
            <person name="Heitman J."/>
            <person name="Bruck T."/>
            <person name="Nowrousian M."/>
        </authorList>
    </citation>
    <scope>NUCLEOTIDE SEQUENCE [LARGE SCALE GENOMIC DNA]</scope>
    <source>
        <strain evidence="2 3">IBC0246</strain>
    </source>
</reference>
<protein>
    <submittedName>
        <fullName evidence="2">Uncharacterized protein</fullName>
    </submittedName>
</protein>
<dbReference type="EMBL" id="KQ087183">
    <property type="protein sequence ID" value="KLT45058.1"/>
    <property type="molecule type" value="Genomic_DNA"/>
</dbReference>
<evidence type="ECO:0000313" key="3">
    <source>
        <dbReference type="Proteomes" id="UP000053611"/>
    </source>
</evidence>
<accession>A0A0J0XVI2</accession>
<keyword evidence="1" id="KW-0732">Signal</keyword>
<dbReference type="AlphaFoldDB" id="A0A0J0XVI2"/>
<dbReference type="RefSeq" id="XP_018281549.1">
    <property type="nucleotide sequence ID" value="XM_018425144.1"/>
</dbReference>
<gene>
    <name evidence="2" type="ORF">CC85DRAFT_299928</name>
</gene>